<sequence length="295" mass="31120">MSTRIAIIGPGAIGGTLAALLQTRADLSVSLIARTPFAALSVEQPDGSVLSSSPPVLTTPSTPAEAFDWVFVATKAYDASSVAPWLNALLSPITKIAILQNGVEHRQRFAELVPAAQLLPVMVDLPAERTAPGVLRQRGPALLRVPADPLGEAFVALFADTAVDVKTSDDFLSVLWRKLTINAPGAVNALLDQPNHIVQQPAIAELMRGIMLEVITVANAEGAQLDPTLADKILASMRRAAPDGINSLHADRRAGRTMEVDARNGAVVRAGQRHGIPTPLNTMAVTLLTALQPKT</sequence>
<keyword evidence="13" id="KW-1185">Reference proteome</keyword>
<accession>A0ABZ1CFE8</accession>
<evidence type="ECO:0000313" key="12">
    <source>
        <dbReference type="EMBL" id="WRQ89948.1"/>
    </source>
</evidence>
<dbReference type="InterPro" id="IPR013332">
    <property type="entry name" value="KPR_N"/>
</dbReference>
<evidence type="ECO:0000259" key="11">
    <source>
        <dbReference type="Pfam" id="PF08546"/>
    </source>
</evidence>
<comment type="similarity">
    <text evidence="2 9">Belongs to the ketopantoate reductase family.</text>
</comment>
<dbReference type="NCBIfam" id="NF005091">
    <property type="entry name" value="PRK06522.2-2"/>
    <property type="match status" value="1"/>
</dbReference>
<proteinExistence type="inferred from homology"/>
<dbReference type="InterPro" id="IPR003710">
    <property type="entry name" value="ApbA"/>
</dbReference>
<keyword evidence="6 9" id="KW-0560">Oxidoreductase</keyword>
<dbReference type="InterPro" id="IPR008927">
    <property type="entry name" value="6-PGluconate_DH-like_C_sf"/>
</dbReference>
<dbReference type="NCBIfam" id="TIGR00745">
    <property type="entry name" value="apbA_panE"/>
    <property type="match status" value="1"/>
</dbReference>
<comment type="catalytic activity">
    <reaction evidence="8 9">
        <text>(R)-pantoate + NADP(+) = 2-dehydropantoate + NADPH + H(+)</text>
        <dbReference type="Rhea" id="RHEA:16233"/>
        <dbReference type="ChEBI" id="CHEBI:11561"/>
        <dbReference type="ChEBI" id="CHEBI:15378"/>
        <dbReference type="ChEBI" id="CHEBI:15980"/>
        <dbReference type="ChEBI" id="CHEBI:57783"/>
        <dbReference type="ChEBI" id="CHEBI:58349"/>
        <dbReference type="EC" id="1.1.1.169"/>
    </reaction>
</comment>
<dbReference type="InterPro" id="IPR036291">
    <property type="entry name" value="NAD(P)-bd_dom_sf"/>
</dbReference>
<dbReference type="InterPro" id="IPR051402">
    <property type="entry name" value="KPR-Related"/>
</dbReference>
<keyword evidence="5 9" id="KW-0521">NADP</keyword>
<evidence type="ECO:0000256" key="4">
    <source>
        <dbReference type="ARBA" id="ARBA00019465"/>
    </source>
</evidence>
<feature type="domain" description="Ketopantoate reductase N-terminal" evidence="10">
    <location>
        <begin position="5"/>
        <end position="144"/>
    </location>
</feature>
<dbReference type="Pfam" id="PF08546">
    <property type="entry name" value="ApbA_C"/>
    <property type="match status" value="1"/>
</dbReference>
<dbReference type="Gene3D" id="3.40.50.720">
    <property type="entry name" value="NAD(P)-binding Rossmann-like Domain"/>
    <property type="match status" value="1"/>
</dbReference>
<gene>
    <name evidence="12" type="ORF">K1X11_011065</name>
</gene>
<dbReference type="RefSeq" id="WP_221032127.1">
    <property type="nucleotide sequence ID" value="NZ_CP139781.1"/>
</dbReference>
<evidence type="ECO:0000256" key="3">
    <source>
        <dbReference type="ARBA" id="ARBA00013014"/>
    </source>
</evidence>
<dbReference type="InterPro" id="IPR013328">
    <property type="entry name" value="6PGD_dom2"/>
</dbReference>
<comment type="function">
    <text evidence="9">Catalyzes the NADPH-dependent reduction of ketopantoate into pantoic acid.</text>
</comment>
<dbReference type="EMBL" id="CP139781">
    <property type="protein sequence ID" value="WRQ89948.1"/>
    <property type="molecule type" value="Genomic_DNA"/>
</dbReference>
<dbReference type="Proteomes" id="UP000738431">
    <property type="component" value="Chromosome"/>
</dbReference>
<keyword evidence="9" id="KW-0566">Pantothenate biosynthesis</keyword>
<dbReference type="EC" id="1.1.1.169" evidence="3 9"/>
<dbReference type="PANTHER" id="PTHR21708">
    <property type="entry name" value="PROBABLE 2-DEHYDROPANTOATE 2-REDUCTASE"/>
    <property type="match status" value="1"/>
</dbReference>
<evidence type="ECO:0000256" key="9">
    <source>
        <dbReference type="RuleBase" id="RU362068"/>
    </source>
</evidence>
<dbReference type="Gene3D" id="1.10.1040.10">
    <property type="entry name" value="N-(1-d-carboxylethyl)-l-norvaline Dehydrogenase, domain 2"/>
    <property type="match status" value="1"/>
</dbReference>
<dbReference type="GO" id="GO:0008677">
    <property type="term" value="F:2-dehydropantoate 2-reductase activity"/>
    <property type="evidence" value="ECO:0007669"/>
    <property type="project" value="UniProtKB-EC"/>
</dbReference>
<dbReference type="SUPFAM" id="SSF48179">
    <property type="entry name" value="6-phosphogluconate dehydrogenase C-terminal domain-like"/>
    <property type="match status" value="1"/>
</dbReference>
<comment type="pathway">
    <text evidence="1 9">Cofactor biosynthesis; (R)-pantothenate biosynthesis; (R)-pantoate from 3-methyl-2-oxobutanoate: step 2/2.</text>
</comment>
<dbReference type="InterPro" id="IPR013752">
    <property type="entry name" value="KPA_reductase"/>
</dbReference>
<protein>
    <recommendedName>
        <fullName evidence="4 9">2-dehydropantoate 2-reductase</fullName>
        <ecNumber evidence="3 9">1.1.1.169</ecNumber>
    </recommendedName>
    <alternativeName>
        <fullName evidence="7 9">Ketopantoate reductase</fullName>
    </alternativeName>
</protein>
<dbReference type="PANTHER" id="PTHR21708:SF26">
    <property type="entry name" value="2-DEHYDROPANTOATE 2-REDUCTASE"/>
    <property type="match status" value="1"/>
</dbReference>
<evidence type="ECO:0000256" key="8">
    <source>
        <dbReference type="ARBA" id="ARBA00048793"/>
    </source>
</evidence>
<reference evidence="12 13" key="1">
    <citation type="submission" date="2021-08" db="EMBL/GenBank/DDBJ databases">
        <authorList>
            <person name="Zhang D."/>
            <person name="Zhang A."/>
            <person name="Wang L."/>
        </authorList>
    </citation>
    <scope>NUCLEOTIDE SEQUENCE [LARGE SCALE GENOMIC DNA]</scope>
    <source>
        <strain evidence="12 13">WL0086</strain>
    </source>
</reference>
<organism evidence="12 13">
    <name type="scientific">Actomonas aquatica</name>
    <dbReference type="NCBI Taxonomy" id="2866162"/>
    <lineage>
        <taxon>Bacteria</taxon>
        <taxon>Pseudomonadati</taxon>
        <taxon>Verrucomicrobiota</taxon>
        <taxon>Opitutia</taxon>
        <taxon>Opitutales</taxon>
        <taxon>Opitutaceae</taxon>
        <taxon>Actomonas</taxon>
    </lineage>
</organism>
<name>A0ABZ1CFE8_9BACT</name>
<dbReference type="SUPFAM" id="SSF51735">
    <property type="entry name" value="NAD(P)-binding Rossmann-fold domains"/>
    <property type="match status" value="1"/>
</dbReference>
<evidence type="ECO:0000256" key="5">
    <source>
        <dbReference type="ARBA" id="ARBA00022857"/>
    </source>
</evidence>
<evidence type="ECO:0000259" key="10">
    <source>
        <dbReference type="Pfam" id="PF02558"/>
    </source>
</evidence>
<evidence type="ECO:0000256" key="7">
    <source>
        <dbReference type="ARBA" id="ARBA00032024"/>
    </source>
</evidence>
<evidence type="ECO:0000256" key="6">
    <source>
        <dbReference type="ARBA" id="ARBA00023002"/>
    </source>
</evidence>
<dbReference type="Pfam" id="PF02558">
    <property type="entry name" value="ApbA"/>
    <property type="match status" value="1"/>
</dbReference>
<evidence type="ECO:0000256" key="1">
    <source>
        <dbReference type="ARBA" id="ARBA00004994"/>
    </source>
</evidence>
<feature type="domain" description="Ketopantoate reductase C-terminal" evidence="11">
    <location>
        <begin position="170"/>
        <end position="292"/>
    </location>
</feature>
<reference evidence="12 13" key="2">
    <citation type="submission" date="2023-12" db="EMBL/GenBank/DDBJ databases">
        <title>Description of an unclassified Opitutus bacterium of Verrucomicrobiota.</title>
        <authorList>
            <person name="Zhang D.-F."/>
        </authorList>
    </citation>
    <scope>NUCLEOTIDE SEQUENCE [LARGE SCALE GENOMIC DNA]</scope>
    <source>
        <strain evidence="12 13">WL0086</strain>
    </source>
</reference>
<evidence type="ECO:0000313" key="13">
    <source>
        <dbReference type="Proteomes" id="UP000738431"/>
    </source>
</evidence>
<evidence type="ECO:0000256" key="2">
    <source>
        <dbReference type="ARBA" id="ARBA00007870"/>
    </source>
</evidence>